<reference evidence="2 3" key="1">
    <citation type="journal article" date="2020" name="Front. Microbiol.">
        <title>Single-cell genomics of novel Actinobacteria with the Wood-Ljungdahl pathway discovered in a serpentinizing system.</title>
        <authorList>
            <person name="Merino N."/>
            <person name="Kawai M."/>
            <person name="Boyd E.S."/>
            <person name="Colman D.R."/>
            <person name="McGlynn S.E."/>
            <person name="Nealson K.H."/>
            <person name="Kurokawa K."/>
            <person name="Hongoh Y."/>
        </authorList>
    </citation>
    <scope>NUCLEOTIDE SEQUENCE [LARGE SCALE GENOMIC DNA]</scope>
    <source>
        <strain evidence="2 3">S03</strain>
    </source>
</reference>
<dbReference type="EMBL" id="BLRU01000625">
    <property type="protein sequence ID" value="GFP20706.1"/>
    <property type="molecule type" value="Genomic_DNA"/>
</dbReference>
<evidence type="ECO:0000313" key="2">
    <source>
        <dbReference type="EMBL" id="GFP20706.1"/>
    </source>
</evidence>
<evidence type="ECO:0000313" key="3">
    <source>
        <dbReference type="Proteomes" id="UP000574717"/>
    </source>
</evidence>
<organism evidence="2 3">
    <name type="scientific">Candidatus Hakubella thermalkaliphila</name>
    <dbReference type="NCBI Taxonomy" id="2754717"/>
    <lineage>
        <taxon>Bacteria</taxon>
        <taxon>Bacillati</taxon>
        <taxon>Actinomycetota</taxon>
        <taxon>Actinomycetota incertae sedis</taxon>
        <taxon>Candidatus Hakubellales</taxon>
        <taxon>Candidatus Hakubellaceae</taxon>
        <taxon>Candidatus Hakubella</taxon>
    </lineage>
</organism>
<gene>
    <name evidence="2" type="ORF">HKBW3S03_02210</name>
</gene>
<dbReference type="AlphaFoldDB" id="A0A6V8NQL2"/>
<evidence type="ECO:0000256" key="1">
    <source>
        <dbReference type="SAM" id="MobiDB-lite"/>
    </source>
</evidence>
<comment type="caution">
    <text evidence="2">The sequence shown here is derived from an EMBL/GenBank/DDBJ whole genome shotgun (WGS) entry which is preliminary data.</text>
</comment>
<accession>A0A6V8NQL2</accession>
<feature type="region of interest" description="Disordered" evidence="1">
    <location>
        <begin position="1"/>
        <end position="32"/>
    </location>
</feature>
<feature type="compositionally biased region" description="Basic and acidic residues" evidence="1">
    <location>
        <begin position="9"/>
        <end position="32"/>
    </location>
</feature>
<name>A0A6V8NQL2_9ACTN</name>
<proteinExistence type="predicted"/>
<protein>
    <submittedName>
        <fullName evidence="2">Uncharacterized protein</fullName>
    </submittedName>
</protein>
<dbReference type="Proteomes" id="UP000574717">
    <property type="component" value="Unassembled WGS sequence"/>
</dbReference>
<sequence>MASNLGIKEVPDQNHVHGDETEKTNNGDPDLAKEIGINGRKLAIERFDVNRVGEQMVNFLQGIVSEP</sequence>